<evidence type="ECO:0000256" key="3">
    <source>
        <dbReference type="ARBA" id="ARBA00022989"/>
    </source>
</evidence>
<keyword evidence="4" id="KW-0472">Membrane</keyword>
<organism evidence="5 6">
    <name type="scientific">Rubrobacter xylanophilus</name>
    <dbReference type="NCBI Taxonomy" id="49319"/>
    <lineage>
        <taxon>Bacteria</taxon>
        <taxon>Bacillati</taxon>
        <taxon>Actinomycetota</taxon>
        <taxon>Rubrobacteria</taxon>
        <taxon>Rubrobacterales</taxon>
        <taxon>Rubrobacteraceae</taxon>
        <taxon>Rubrobacter</taxon>
    </lineage>
</organism>
<keyword evidence="2" id="KW-0812">Transmembrane</keyword>
<evidence type="ECO:0000256" key="4">
    <source>
        <dbReference type="ARBA" id="ARBA00023136"/>
    </source>
</evidence>
<evidence type="ECO:0000256" key="1">
    <source>
        <dbReference type="ARBA" id="ARBA00004141"/>
    </source>
</evidence>
<sequence length="249" mass="26553">MLNLRNLYRVFRESRKEARRSATLAVVGEGARVEELASLLGAQRTMRGAEVILTVSGGDSAALSGKGVEHPGEVPLPPPGTGAGELAVRVVRALDEDYLVPLARGYPAFRRAACEEIVRKNARQNAVIGALPIPGADMPVMTANQARMVLNIAAAYGEDLTLDRARELLGVLAAGFGLRALARQVMKLVPFGGWAAAAAVGYAGTLAMGRATVLYFERGGQKVGERELAEIRSRAAEEAKEFVARFRGR</sequence>
<accession>A0A510HI17</accession>
<evidence type="ECO:0000256" key="2">
    <source>
        <dbReference type="ARBA" id="ARBA00022692"/>
    </source>
</evidence>
<gene>
    <name evidence="5" type="ORF">RxyAA322_01570</name>
</gene>
<proteinExistence type="predicted"/>
<dbReference type="InterPro" id="IPR021147">
    <property type="entry name" value="DUF697"/>
</dbReference>
<evidence type="ECO:0000313" key="5">
    <source>
        <dbReference type="EMBL" id="BBL78303.1"/>
    </source>
</evidence>
<dbReference type="Pfam" id="PF05128">
    <property type="entry name" value="DUF697"/>
    <property type="match status" value="1"/>
</dbReference>
<dbReference type="Proteomes" id="UP000318065">
    <property type="component" value="Chromosome"/>
</dbReference>
<protein>
    <recommendedName>
        <fullName evidence="7">DUF697 domain-containing protein</fullName>
    </recommendedName>
</protein>
<reference evidence="5" key="1">
    <citation type="journal article" date="2019" name="Microbiol. Resour. Announc.">
        <title>Complete Genome Sequence of Rubrobacter xylanophilus Strain AA3-22, Isolated from Arima Onsen in Japan.</title>
        <authorList>
            <person name="Tomariguchi N."/>
            <person name="Miyazaki K."/>
        </authorList>
    </citation>
    <scope>NUCLEOTIDE SEQUENCE [LARGE SCALE GENOMIC DNA]</scope>
    <source>
        <strain evidence="5">AA3-22</strain>
    </source>
</reference>
<evidence type="ECO:0008006" key="7">
    <source>
        <dbReference type="Google" id="ProtNLM"/>
    </source>
</evidence>
<keyword evidence="6" id="KW-1185">Reference proteome</keyword>
<keyword evidence="3" id="KW-1133">Transmembrane helix</keyword>
<comment type="subcellular location">
    <subcellularLocation>
        <location evidence="1">Membrane</location>
        <topology evidence="1">Multi-pass membrane protein</topology>
    </subcellularLocation>
</comment>
<name>A0A510HI17_9ACTN</name>
<dbReference type="GO" id="GO:0016020">
    <property type="term" value="C:membrane"/>
    <property type="evidence" value="ECO:0007669"/>
    <property type="project" value="UniProtKB-SubCell"/>
</dbReference>
<evidence type="ECO:0000313" key="6">
    <source>
        <dbReference type="Proteomes" id="UP000318065"/>
    </source>
</evidence>
<dbReference type="AlphaFoldDB" id="A0A510HI17"/>
<dbReference type="EMBL" id="AP019791">
    <property type="protein sequence ID" value="BBL78303.1"/>
    <property type="molecule type" value="Genomic_DNA"/>
</dbReference>